<keyword evidence="11" id="KW-1185">Reference proteome</keyword>
<dbReference type="InterPro" id="IPR036259">
    <property type="entry name" value="MFS_trans_sf"/>
</dbReference>
<comment type="similarity">
    <text evidence="2">Belongs to the major facilitator superfamily. TCR/Tet family.</text>
</comment>
<dbReference type="PANTHER" id="PTHR43124:SF3">
    <property type="entry name" value="CHLORAMPHENICOL EFFLUX PUMP RV0191"/>
    <property type="match status" value="1"/>
</dbReference>
<protein>
    <submittedName>
        <fullName evidence="10">MFS transporter</fullName>
    </submittedName>
</protein>
<feature type="transmembrane region" description="Helical" evidence="8">
    <location>
        <begin position="57"/>
        <end position="75"/>
    </location>
</feature>
<dbReference type="PANTHER" id="PTHR43124">
    <property type="entry name" value="PURINE EFFLUX PUMP PBUE"/>
    <property type="match status" value="1"/>
</dbReference>
<evidence type="ECO:0000256" key="8">
    <source>
        <dbReference type="SAM" id="Phobius"/>
    </source>
</evidence>
<dbReference type="EMBL" id="JANAFB010000047">
    <property type="protein sequence ID" value="MCP3427034.1"/>
    <property type="molecule type" value="Genomic_DNA"/>
</dbReference>
<evidence type="ECO:0000256" key="4">
    <source>
        <dbReference type="ARBA" id="ARBA00022692"/>
    </source>
</evidence>
<feature type="domain" description="Major facilitator superfamily (MFS) profile" evidence="9">
    <location>
        <begin position="29"/>
        <end position="410"/>
    </location>
</feature>
<sequence>MARFRFPPFRRRPRADTPQAPDRPAIPSDLKVLIVAAFVIAVGFGIVAPVLPQFASSFGVGAAASGVVISAFAVMRVAWAPAAGPLMSRIGERRTYLWGLGIVAASSAATAFAGSYAWLIVLRGLGGIGSVMFTISAMGLIARLAPTAIRGRVSGYYATAFLLGNIMGPVLGSLTAQWGLQAPFIIYAAALAVAIAVAAWKLRPVAASTDTGSVVLPMRLGEAWATPGYRALLSSSFAHGWANFGARVALIPLLAAAIVGGSGAGVAGVALAALAGGAAVSQVLLSGLSDRIGRRPVMLAGLFASAVLTGAFGFSQNEWVLWSLCLTTGFTTGLYAPAQQAALADIVGSKRSGGNVMATYQAAADAGTIVAPVLLGAVVDAVGFGLAFLISGALFVLAGLAWTTSRLPKRLE</sequence>
<feature type="transmembrane region" description="Helical" evidence="8">
    <location>
        <begin position="358"/>
        <end position="378"/>
    </location>
</feature>
<evidence type="ECO:0000256" key="3">
    <source>
        <dbReference type="ARBA" id="ARBA00022475"/>
    </source>
</evidence>
<dbReference type="AlphaFoldDB" id="A0A9X2HCB2"/>
<evidence type="ECO:0000313" key="11">
    <source>
        <dbReference type="Proteomes" id="UP001139502"/>
    </source>
</evidence>
<feature type="transmembrane region" description="Helical" evidence="8">
    <location>
        <begin position="156"/>
        <end position="178"/>
    </location>
</feature>
<dbReference type="PRINTS" id="PR01035">
    <property type="entry name" value="TCRTETA"/>
</dbReference>
<dbReference type="RefSeq" id="WP_254168605.1">
    <property type="nucleotide sequence ID" value="NZ_JANAFB010000047.1"/>
</dbReference>
<feature type="transmembrane region" description="Helical" evidence="8">
    <location>
        <begin position="32"/>
        <end position="51"/>
    </location>
</feature>
<feature type="transmembrane region" description="Helical" evidence="8">
    <location>
        <begin position="96"/>
        <end position="119"/>
    </location>
</feature>
<feature type="transmembrane region" description="Helical" evidence="8">
    <location>
        <begin position="297"/>
        <end position="314"/>
    </location>
</feature>
<dbReference type="InterPro" id="IPR050189">
    <property type="entry name" value="MFS_Efflux_Transporters"/>
</dbReference>
<gene>
    <name evidence="10" type="ORF">NBM05_13690</name>
</gene>
<dbReference type="CDD" id="cd17325">
    <property type="entry name" value="MFS_MdtG_SLC18_like"/>
    <property type="match status" value="1"/>
</dbReference>
<accession>A0A9X2HCB2</accession>
<evidence type="ECO:0000313" key="10">
    <source>
        <dbReference type="EMBL" id="MCP3427034.1"/>
    </source>
</evidence>
<evidence type="ECO:0000256" key="2">
    <source>
        <dbReference type="ARBA" id="ARBA00007520"/>
    </source>
</evidence>
<feature type="region of interest" description="Disordered" evidence="7">
    <location>
        <begin position="1"/>
        <end position="23"/>
    </location>
</feature>
<dbReference type="PROSITE" id="PS00216">
    <property type="entry name" value="SUGAR_TRANSPORT_1"/>
    <property type="match status" value="1"/>
</dbReference>
<dbReference type="PROSITE" id="PS50850">
    <property type="entry name" value="MFS"/>
    <property type="match status" value="1"/>
</dbReference>
<feature type="transmembrane region" description="Helical" evidence="8">
    <location>
        <begin position="125"/>
        <end position="144"/>
    </location>
</feature>
<evidence type="ECO:0000256" key="6">
    <source>
        <dbReference type="ARBA" id="ARBA00023136"/>
    </source>
</evidence>
<keyword evidence="3" id="KW-1003">Cell membrane</keyword>
<dbReference type="InterPro" id="IPR020846">
    <property type="entry name" value="MFS_dom"/>
</dbReference>
<dbReference type="Proteomes" id="UP001139502">
    <property type="component" value="Unassembled WGS sequence"/>
</dbReference>
<keyword evidence="4 8" id="KW-0812">Transmembrane</keyword>
<feature type="transmembrane region" description="Helical" evidence="8">
    <location>
        <begin position="184"/>
        <end position="202"/>
    </location>
</feature>
<dbReference type="InterPro" id="IPR011701">
    <property type="entry name" value="MFS"/>
</dbReference>
<comment type="subcellular location">
    <subcellularLocation>
        <location evidence="1">Cell membrane</location>
        <topology evidence="1">Multi-pass membrane protein</topology>
    </subcellularLocation>
</comment>
<feature type="transmembrane region" description="Helical" evidence="8">
    <location>
        <begin position="320"/>
        <end position="338"/>
    </location>
</feature>
<keyword evidence="5 8" id="KW-1133">Transmembrane helix</keyword>
<organism evidence="10 11">
    <name type="scientific">Rothia santali</name>
    <dbReference type="NCBI Taxonomy" id="2949643"/>
    <lineage>
        <taxon>Bacteria</taxon>
        <taxon>Bacillati</taxon>
        <taxon>Actinomycetota</taxon>
        <taxon>Actinomycetes</taxon>
        <taxon>Micrococcales</taxon>
        <taxon>Micrococcaceae</taxon>
        <taxon>Rothia</taxon>
    </lineage>
</organism>
<dbReference type="InterPro" id="IPR001958">
    <property type="entry name" value="Tet-R_TetA/multi-R_MdtG-like"/>
</dbReference>
<keyword evidence="6 8" id="KW-0472">Membrane</keyword>
<evidence type="ECO:0000256" key="1">
    <source>
        <dbReference type="ARBA" id="ARBA00004651"/>
    </source>
</evidence>
<dbReference type="Gene3D" id="1.20.1250.20">
    <property type="entry name" value="MFS general substrate transporter like domains"/>
    <property type="match status" value="2"/>
</dbReference>
<proteinExistence type="inferred from homology"/>
<comment type="caution">
    <text evidence="10">The sequence shown here is derived from an EMBL/GenBank/DDBJ whole genome shotgun (WGS) entry which is preliminary data.</text>
</comment>
<evidence type="ECO:0000259" key="9">
    <source>
        <dbReference type="PROSITE" id="PS50850"/>
    </source>
</evidence>
<dbReference type="GO" id="GO:0022857">
    <property type="term" value="F:transmembrane transporter activity"/>
    <property type="evidence" value="ECO:0007669"/>
    <property type="project" value="InterPro"/>
</dbReference>
<dbReference type="Pfam" id="PF07690">
    <property type="entry name" value="MFS_1"/>
    <property type="match status" value="2"/>
</dbReference>
<name>A0A9X2HCB2_9MICC</name>
<dbReference type="GO" id="GO:0005886">
    <property type="term" value="C:plasma membrane"/>
    <property type="evidence" value="ECO:0007669"/>
    <property type="project" value="UniProtKB-SubCell"/>
</dbReference>
<evidence type="ECO:0000256" key="7">
    <source>
        <dbReference type="SAM" id="MobiDB-lite"/>
    </source>
</evidence>
<dbReference type="SUPFAM" id="SSF103473">
    <property type="entry name" value="MFS general substrate transporter"/>
    <property type="match status" value="1"/>
</dbReference>
<dbReference type="InterPro" id="IPR005829">
    <property type="entry name" value="Sugar_transporter_CS"/>
</dbReference>
<reference evidence="10" key="1">
    <citation type="submission" date="2022-06" db="EMBL/GenBank/DDBJ databases">
        <title>Rothia sp. isolated from sandalwood seedling.</title>
        <authorList>
            <person name="Tuikhar N."/>
            <person name="Kirdat K."/>
            <person name="Thorat V."/>
            <person name="Swetha P."/>
            <person name="Padma S."/>
            <person name="Sundararaj R."/>
            <person name="Yadav A."/>
        </authorList>
    </citation>
    <scope>NUCLEOTIDE SEQUENCE</scope>
    <source>
        <strain evidence="10">AR01</strain>
    </source>
</reference>
<feature type="transmembrane region" description="Helical" evidence="8">
    <location>
        <begin position="384"/>
        <end position="403"/>
    </location>
</feature>
<evidence type="ECO:0000256" key="5">
    <source>
        <dbReference type="ARBA" id="ARBA00022989"/>
    </source>
</evidence>